<keyword evidence="1" id="KW-0472">Membrane</keyword>
<evidence type="ECO:0000256" key="1">
    <source>
        <dbReference type="SAM" id="Phobius"/>
    </source>
</evidence>
<reference evidence="3 4" key="1">
    <citation type="submission" date="2019-08" db="EMBL/GenBank/DDBJ databases">
        <title>Chromobacterium paludis, a novel bacterium isolated from a Maryland marsh pond.</title>
        <authorList>
            <person name="Blackburn M.B."/>
            <person name="Gundersen-Rindal D.E."/>
        </authorList>
    </citation>
    <scope>NUCLEOTIDE SEQUENCE [LARGE SCALE GENOMIC DNA]</scope>
    <source>
        <strain evidence="4">IIBBL 257-1</strain>
    </source>
</reference>
<dbReference type="InterPro" id="IPR050640">
    <property type="entry name" value="Bact_2-comp_sensor_kinase"/>
</dbReference>
<feature type="domain" description="Signal transduction histidine kinase internal region" evidence="2">
    <location>
        <begin position="130"/>
        <end position="208"/>
    </location>
</feature>
<keyword evidence="1" id="KW-0812">Transmembrane</keyword>
<dbReference type="Proteomes" id="UP000322079">
    <property type="component" value="Chromosome"/>
</dbReference>
<keyword evidence="3" id="KW-0418">Kinase</keyword>
<gene>
    <name evidence="3" type="ORF">FYK34_18275</name>
</gene>
<keyword evidence="3" id="KW-0808">Transferase</keyword>
<evidence type="ECO:0000313" key="3">
    <source>
        <dbReference type="EMBL" id="QEL57374.1"/>
    </source>
</evidence>
<feature type="transmembrane region" description="Helical" evidence="1">
    <location>
        <begin position="97"/>
        <end position="116"/>
    </location>
</feature>
<dbReference type="PANTHER" id="PTHR34220">
    <property type="entry name" value="SENSOR HISTIDINE KINASE YPDA"/>
    <property type="match status" value="1"/>
</dbReference>
<dbReference type="GO" id="GO:0016020">
    <property type="term" value="C:membrane"/>
    <property type="evidence" value="ECO:0007669"/>
    <property type="project" value="InterPro"/>
</dbReference>
<keyword evidence="4" id="KW-1185">Reference proteome</keyword>
<keyword evidence="1" id="KW-1133">Transmembrane helix</keyword>
<dbReference type="AlphaFoldDB" id="A0A5C1DL33"/>
<dbReference type="InterPro" id="IPR036890">
    <property type="entry name" value="HATPase_C_sf"/>
</dbReference>
<dbReference type="Pfam" id="PF06580">
    <property type="entry name" value="His_kinase"/>
    <property type="match status" value="1"/>
</dbReference>
<dbReference type="GO" id="GO:0000155">
    <property type="term" value="F:phosphorelay sensor kinase activity"/>
    <property type="evidence" value="ECO:0007669"/>
    <property type="project" value="InterPro"/>
</dbReference>
<evidence type="ECO:0000259" key="2">
    <source>
        <dbReference type="Pfam" id="PF06580"/>
    </source>
</evidence>
<sequence>MMPLPDFRNLGVMLRALLLPLALLLGDGLLAWSRPDPLWSWLQTALALVPGSLLSLALLALAGPRLTRRRRGAWWALALVGACFAGCGWCLRDATPPAPAAPLLAMLAAAAGLHYLSLRQRALSPALADARLAALQARIRPHFLFNSLNAAIALIRQQPAQAEGVLENLAELFRAQMADPARASTLAREVELARMYLAIESVRLGPRLQVRWRLEAPLDAALPPLILQPLVENAVYHGAERLAGEVAIDVSARLAGSQLELTLDNPVPAAEDGGRVGSGMALSNLRERLELFFDAEASLTGERHGERYRTRVRLPYRRAAD</sequence>
<feature type="transmembrane region" description="Helical" evidence="1">
    <location>
        <begin position="73"/>
        <end position="91"/>
    </location>
</feature>
<evidence type="ECO:0000313" key="4">
    <source>
        <dbReference type="Proteomes" id="UP000322079"/>
    </source>
</evidence>
<proteinExistence type="predicted"/>
<organism evidence="3 4">
    <name type="scientific">Chromobacterium paludis</name>
    <dbReference type="NCBI Taxonomy" id="2605945"/>
    <lineage>
        <taxon>Bacteria</taxon>
        <taxon>Pseudomonadati</taxon>
        <taxon>Pseudomonadota</taxon>
        <taxon>Betaproteobacteria</taxon>
        <taxon>Neisseriales</taxon>
        <taxon>Chromobacteriaceae</taxon>
        <taxon>Chromobacterium</taxon>
    </lineage>
</organism>
<name>A0A5C1DL33_9NEIS</name>
<dbReference type="KEGG" id="chrm:FYK34_18275"/>
<accession>A0A5C1DL33</accession>
<dbReference type="EMBL" id="CP043473">
    <property type="protein sequence ID" value="QEL57374.1"/>
    <property type="molecule type" value="Genomic_DNA"/>
</dbReference>
<protein>
    <submittedName>
        <fullName evidence="3">Sensor histidine kinase</fullName>
    </submittedName>
</protein>
<dbReference type="Gene3D" id="3.30.565.10">
    <property type="entry name" value="Histidine kinase-like ATPase, C-terminal domain"/>
    <property type="match status" value="1"/>
</dbReference>
<dbReference type="InterPro" id="IPR010559">
    <property type="entry name" value="Sig_transdc_His_kin_internal"/>
</dbReference>
<dbReference type="RefSeq" id="WP_149298969.1">
    <property type="nucleotide sequence ID" value="NZ_CP043473.1"/>
</dbReference>
<feature type="transmembrane region" description="Helical" evidence="1">
    <location>
        <begin position="41"/>
        <end position="61"/>
    </location>
</feature>
<dbReference type="PANTHER" id="PTHR34220:SF7">
    <property type="entry name" value="SENSOR HISTIDINE KINASE YPDA"/>
    <property type="match status" value="1"/>
</dbReference>